<accession>A0A4V2K7L4</accession>
<dbReference type="PANTHER" id="PTHR38849">
    <property type="entry name" value="SMALL SECRETED PROTEIN"/>
    <property type="match status" value="1"/>
</dbReference>
<feature type="region of interest" description="Disordered" evidence="1">
    <location>
        <begin position="155"/>
        <end position="182"/>
    </location>
</feature>
<evidence type="ECO:0000313" key="2">
    <source>
        <dbReference type="EMBL" id="TBU56618.1"/>
    </source>
</evidence>
<dbReference type="Proteomes" id="UP000292082">
    <property type="component" value="Unassembled WGS sequence"/>
</dbReference>
<sequence>MVYFASKFIVVALAGFAAAAPLRLTRRAFQEQDYADFQISDGTAGNAQAEANAVFVDPFDGVDLATVDDATLKAVQTMREAAESAETDQFNPQIDAAFGDEATALQNGKIKNKVLKLTGEIQALNIQLAQAQASGDDTSSIQSKISEEQTKLNNNISLDQKASGQPSKGVTGGSAASSSDSSAAASASDSASAAASTTSAASATKTKAANTKSAKASKATSSAAVATPSAPVDAATGTDGSSISFPVQDYAAFQISDGTAGSAQEHANAVFVDPFAGVDLATVDDSIVENINTMREAAESAETDQFNPAIDAASGADADALQNGKIANKVLKLTGEVQALNIKIAKAQAAGSDTSDLESSLADEQKKLTTNIATDQKHAGEAQKGVA</sequence>
<feature type="region of interest" description="Disordered" evidence="1">
    <location>
        <begin position="197"/>
        <end position="240"/>
    </location>
</feature>
<protein>
    <recommendedName>
        <fullName evidence="4">Small secreted protein</fullName>
    </recommendedName>
</protein>
<organism evidence="2 3">
    <name type="scientific">Dichomitus squalens</name>
    <dbReference type="NCBI Taxonomy" id="114155"/>
    <lineage>
        <taxon>Eukaryota</taxon>
        <taxon>Fungi</taxon>
        <taxon>Dikarya</taxon>
        <taxon>Basidiomycota</taxon>
        <taxon>Agaricomycotina</taxon>
        <taxon>Agaricomycetes</taxon>
        <taxon>Polyporales</taxon>
        <taxon>Polyporaceae</taxon>
        <taxon>Dichomitus</taxon>
    </lineage>
</organism>
<feature type="compositionally biased region" description="Polar residues" evidence="1">
    <location>
        <begin position="155"/>
        <end position="168"/>
    </location>
</feature>
<keyword evidence="3" id="KW-1185">Reference proteome</keyword>
<dbReference type="EMBL" id="ML145148">
    <property type="protein sequence ID" value="TBU56618.1"/>
    <property type="molecule type" value="Genomic_DNA"/>
</dbReference>
<evidence type="ECO:0000256" key="1">
    <source>
        <dbReference type="SAM" id="MobiDB-lite"/>
    </source>
</evidence>
<feature type="region of interest" description="Disordered" evidence="1">
    <location>
        <begin position="368"/>
        <end position="387"/>
    </location>
</feature>
<evidence type="ECO:0008006" key="4">
    <source>
        <dbReference type="Google" id="ProtNLM"/>
    </source>
</evidence>
<proteinExistence type="predicted"/>
<feature type="compositionally biased region" description="Low complexity" evidence="1">
    <location>
        <begin position="197"/>
        <end position="236"/>
    </location>
</feature>
<reference evidence="2 3" key="1">
    <citation type="submission" date="2019-01" db="EMBL/GenBank/DDBJ databases">
        <title>Draft genome sequences of three monokaryotic isolates of the white-rot basidiomycete fungus Dichomitus squalens.</title>
        <authorList>
            <consortium name="DOE Joint Genome Institute"/>
            <person name="Lopez S.C."/>
            <person name="Andreopoulos B."/>
            <person name="Pangilinan J."/>
            <person name="Lipzen A."/>
            <person name="Riley R."/>
            <person name="Ahrendt S."/>
            <person name="Ng V."/>
            <person name="Barry K."/>
            <person name="Daum C."/>
            <person name="Grigoriev I.V."/>
            <person name="Hilden K.S."/>
            <person name="Makela M.R."/>
            <person name="de Vries R.P."/>
        </authorList>
    </citation>
    <scope>NUCLEOTIDE SEQUENCE [LARGE SCALE GENOMIC DNA]</scope>
    <source>
        <strain evidence="2 3">CBS 464.89</strain>
    </source>
</reference>
<gene>
    <name evidence="2" type="ORF">BD310DRAFT_823316</name>
</gene>
<name>A0A4V2K7L4_9APHY</name>
<dbReference type="PANTHER" id="PTHR38849:SF1">
    <property type="entry name" value="SMALL SECRETED PROTEIN"/>
    <property type="match status" value="1"/>
</dbReference>
<dbReference type="AlphaFoldDB" id="A0A4V2K7L4"/>
<evidence type="ECO:0000313" key="3">
    <source>
        <dbReference type="Proteomes" id="UP000292082"/>
    </source>
</evidence>